<evidence type="ECO:0008006" key="3">
    <source>
        <dbReference type="Google" id="ProtNLM"/>
    </source>
</evidence>
<name>A0ABP7AR66_9ACTN</name>
<accession>A0ABP7AR66</accession>
<sequence>MPRTFQATLPYDVDSAVSGNARASRTTSCQVAMGSVFHRRRRYDPRVGVEAGWLAARRAADDAAREATVGSLLPRLIADLDRRGADEVRLIDVGAGSGANQRWLAPRLPVPQRWVHLDHDPAILMHTHDVGPTDFVVGGIDALAGLLDADATATVITCAAVLDVLTRTDLDALAGLIRTYDVPSLFSLSVTGELVLDPPEVSDERLLAAFNAHQRRDGRAGPDAPDLLTGWCRIAGVGVVAVETPWLLDAGADPGFVGRFLTERVAASVEQEPRLADAATAWTRARSAQLAAGNLRVRVGHRDLLLLPSN</sequence>
<protein>
    <recommendedName>
        <fullName evidence="3">Class I SAM-dependent methyltransferase</fullName>
    </recommendedName>
</protein>
<evidence type="ECO:0000313" key="1">
    <source>
        <dbReference type="EMBL" id="GAA3638519.1"/>
    </source>
</evidence>
<dbReference type="InterPro" id="IPR029063">
    <property type="entry name" value="SAM-dependent_MTases_sf"/>
</dbReference>
<comment type="caution">
    <text evidence="1">The sequence shown here is derived from an EMBL/GenBank/DDBJ whole genome shotgun (WGS) entry which is preliminary data.</text>
</comment>
<dbReference type="Gene3D" id="3.40.50.150">
    <property type="entry name" value="Vaccinia Virus protein VP39"/>
    <property type="match status" value="1"/>
</dbReference>
<proteinExistence type="predicted"/>
<dbReference type="Proteomes" id="UP001501490">
    <property type="component" value="Unassembled WGS sequence"/>
</dbReference>
<keyword evidence="2" id="KW-1185">Reference proteome</keyword>
<dbReference type="EMBL" id="BAABAB010000049">
    <property type="protein sequence ID" value="GAA3638519.1"/>
    <property type="molecule type" value="Genomic_DNA"/>
</dbReference>
<dbReference type="SUPFAM" id="SSF53335">
    <property type="entry name" value="S-adenosyl-L-methionine-dependent methyltransferases"/>
    <property type="match status" value="1"/>
</dbReference>
<organism evidence="1 2">
    <name type="scientific">Microlunatus ginsengisoli</name>
    <dbReference type="NCBI Taxonomy" id="363863"/>
    <lineage>
        <taxon>Bacteria</taxon>
        <taxon>Bacillati</taxon>
        <taxon>Actinomycetota</taxon>
        <taxon>Actinomycetes</taxon>
        <taxon>Propionibacteriales</taxon>
        <taxon>Propionibacteriaceae</taxon>
        <taxon>Microlunatus</taxon>
    </lineage>
</organism>
<reference evidence="2" key="1">
    <citation type="journal article" date="2019" name="Int. J. Syst. Evol. Microbiol.">
        <title>The Global Catalogue of Microorganisms (GCM) 10K type strain sequencing project: providing services to taxonomists for standard genome sequencing and annotation.</title>
        <authorList>
            <consortium name="The Broad Institute Genomics Platform"/>
            <consortium name="The Broad Institute Genome Sequencing Center for Infectious Disease"/>
            <person name="Wu L."/>
            <person name="Ma J."/>
        </authorList>
    </citation>
    <scope>NUCLEOTIDE SEQUENCE [LARGE SCALE GENOMIC DNA]</scope>
    <source>
        <strain evidence="2">JCM 16929</strain>
    </source>
</reference>
<evidence type="ECO:0000313" key="2">
    <source>
        <dbReference type="Proteomes" id="UP001501490"/>
    </source>
</evidence>
<gene>
    <name evidence="1" type="ORF">GCM10022236_46160</name>
</gene>